<keyword evidence="2 5" id="KW-0812">Transmembrane</keyword>
<dbReference type="PATRIC" id="fig|1423722.3.peg.1325"/>
<dbReference type="Pfam" id="PF13520">
    <property type="entry name" value="AA_permease_2"/>
    <property type="match status" value="1"/>
</dbReference>
<dbReference type="PANTHER" id="PTHR47704">
    <property type="entry name" value="POTASSIUM TRANSPORTER KIMA"/>
    <property type="match status" value="1"/>
</dbReference>
<feature type="transmembrane region" description="Helical" evidence="5">
    <location>
        <begin position="259"/>
        <end position="283"/>
    </location>
</feature>
<dbReference type="GO" id="GO:0022857">
    <property type="term" value="F:transmembrane transporter activity"/>
    <property type="evidence" value="ECO:0007669"/>
    <property type="project" value="InterPro"/>
</dbReference>
<evidence type="ECO:0000256" key="1">
    <source>
        <dbReference type="ARBA" id="ARBA00004141"/>
    </source>
</evidence>
<evidence type="ECO:0000256" key="4">
    <source>
        <dbReference type="ARBA" id="ARBA00023136"/>
    </source>
</evidence>
<sequence>MHVSFLEEILMGQFKQLLLGKPLKSDEEGGQKLTRFKALAMLSSDALSSVAYGTEEIALVLVTLSAAAMWYSIPIAAFVLVLLLSLTLSYRQVIHAYPGGGGAYKVSSDNLGKGAGLVAGGSLLIDYMLTVAVSVSAGSNAIVAAIPALYGHQVVISLVIITILTILNLRGMSESANFLMIPVYFFIVMILIMIGTGLFKILTGQIPFTAAAPIGAVVPGVTAALIFKAFSSGSSSLTGVEAISNAVPFFKKPRAKNAAATLTIMAAILGVFFAGISFLNYWYGIVPMEKVTVLSQIADKTFGGQNIFYYLVQFATAFILTVAANTGFSAFPVLAFNLAKDKFMPHNYMDRGDRLGYSNGILTLAIGSGILIVMFGGDVSRLIPLYAAGVFIPFTLSQTGMILKWWHERPKNWVWSATANLVGALISFAILVILFTYRLAEIWPFFVIMPALVYLFHKINQHYKNVAEQLRLMDNEATYHQFDGSTVIVLVSSVTQVTKNALSYAESIGDYVIAMHVSMDENPDKEKEIQSEFTKDYPNIRFVDIHSSYRSIVKPVSRFVDVISRNAAQRNYSTTVLIPQFVPNKNWHFALHNQTALRLKQTFMRRENIIVATYSYNLKK</sequence>
<keyword evidence="7" id="KW-1185">Reference proteome</keyword>
<feature type="transmembrane region" description="Helical" evidence="5">
    <location>
        <begin position="181"/>
        <end position="202"/>
    </location>
</feature>
<evidence type="ECO:0000256" key="3">
    <source>
        <dbReference type="ARBA" id="ARBA00022989"/>
    </source>
</evidence>
<feature type="transmembrane region" description="Helical" evidence="5">
    <location>
        <begin position="115"/>
        <end position="137"/>
    </location>
</feature>
<feature type="transmembrane region" description="Helical" evidence="5">
    <location>
        <begin position="357"/>
        <end position="377"/>
    </location>
</feature>
<comment type="caution">
    <text evidence="6">The sequence shown here is derived from an EMBL/GenBank/DDBJ whole genome shotgun (WGS) entry which is preliminary data.</text>
</comment>
<organism evidence="6 7">
    <name type="scientific">Amylolactobacillus amylotrophicus DSM 20534</name>
    <dbReference type="NCBI Taxonomy" id="1423722"/>
    <lineage>
        <taxon>Bacteria</taxon>
        <taxon>Bacillati</taxon>
        <taxon>Bacillota</taxon>
        <taxon>Bacilli</taxon>
        <taxon>Lactobacillales</taxon>
        <taxon>Lactobacillaceae</taxon>
        <taxon>Amylolactobacillus</taxon>
    </lineage>
</organism>
<gene>
    <name evidence="6" type="ORF">FC62_GL001300</name>
</gene>
<feature type="transmembrane region" description="Helical" evidence="5">
    <location>
        <begin position="413"/>
        <end position="436"/>
    </location>
</feature>
<reference evidence="6 7" key="1">
    <citation type="journal article" date="2015" name="Genome Announc.">
        <title>Expanding the biotechnology potential of lactobacilli through comparative genomics of 213 strains and associated genera.</title>
        <authorList>
            <person name="Sun Z."/>
            <person name="Harris H.M."/>
            <person name="McCann A."/>
            <person name="Guo C."/>
            <person name="Argimon S."/>
            <person name="Zhang W."/>
            <person name="Yang X."/>
            <person name="Jeffery I.B."/>
            <person name="Cooney J.C."/>
            <person name="Kagawa T.F."/>
            <person name="Liu W."/>
            <person name="Song Y."/>
            <person name="Salvetti E."/>
            <person name="Wrobel A."/>
            <person name="Rasinkangas P."/>
            <person name="Parkhill J."/>
            <person name="Rea M.C."/>
            <person name="O'Sullivan O."/>
            <person name="Ritari J."/>
            <person name="Douillard F.P."/>
            <person name="Paul Ross R."/>
            <person name="Yang R."/>
            <person name="Briner A.E."/>
            <person name="Felis G.E."/>
            <person name="de Vos W.M."/>
            <person name="Barrangou R."/>
            <person name="Klaenhammer T.R."/>
            <person name="Caufield P.W."/>
            <person name="Cui Y."/>
            <person name="Zhang H."/>
            <person name="O'Toole P.W."/>
        </authorList>
    </citation>
    <scope>NUCLEOTIDE SEQUENCE [LARGE SCALE GENOMIC DNA]</scope>
    <source>
        <strain evidence="6 7">DSM 20534</strain>
    </source>
</reference>
<dbReference type="Proteomes" id="UP000050909">
    <property type="component" value="Unassembled WGS sequence"/>
</dbReference>
<dbReference type="EMBL" id="AZCV01000005">
    <property type="protein sequence ID" value="KRK37422.1"/>
    <property type="molecule type" value="Genomic_DNA"/>
</dbReference>
<comment type="subcellular location">
    <subcellularLocation>
        <location evidence="1">Membrane</location>
        <topology evidence="1">Multi-pass membrane protein</topology>
    </subcellularLocation>
</comment>
<evidence type="ECO:0000313" key="6">
    <source>
        <dbReference type="EMBL" id="KRK37422.1"/>
    </source>
</evidence>
<dbReference type="Gene3D" id="1.20.1740.10">
    <property type="entry name" value="Amino acid/polyamine transporter I"/>
    <property type="match status" value="1"/>
</dbReference>
<evidence type="ECO:0000256" key="5">
    <source>
        <dbReference type="SAM" id="Phobius"/>
    </source>
</evidence>
<dbReference type="PANTHER" id="PTHR47704:SF1">
    <property type="entry name" value="POTASSIUM TRANSPORTER KIMA"/>
    <property type="match status" value="1"/>
</dbReference>
<proteinExistence type="predicted"/>
<accession>A0A0R1GTZ4</accession>
<dbReference type="InterPro" id="IPR002293">
    <property type="entry name" value="AA/rel_permease1"/>
</dbReference>
<evidence type="ECO:0000313" key="7">
    <source>
        <dbReference type="Proteomes" id="UP000050909"/>
    </source>
</evidence>
<protein>
    <submittedName>
        <fullName evidence="6">Amino acid permease family protein</fullName>
    </submittedName>
</protein>
<keyword evidence="4 5" id="KW-0472">Membrane</keyword>
<feature type="transmembrane region" description="Helical" evidence="5">
    <location>
        <begin position="57"/>
        <end position="84"/>
    </location>
</feature>
<feature type="transmembrane region" description="Helical" evidence="5">
    <location>
        <begin position="442"/>
        <end position="459"/>
    </location>
</feature>
<feature type="transmembrane region" description="Helical" evidence="5">
    <location>
        <begin position="149"/>
        <end position="169"/>
    </location>
</feature>
<evidence type="ECO:0000256" key="2">
    <source>
        <dbReference type="ARBA" id="ARBA00022692"/>
    </source>
</evidence>
<name>A0A0R1GTZ4_9LACO</name>
<dbReference type="InterPro" id="IPR053153">
    <property type="entry name" value="APC_K+_Transporter"/>
</dbReference>
<keyword evidence="3 5" id="KW-1133">Transmembrane helix</keyword>
<feature type="transmembrane region" description="Helical" evidence="5">
    <location>
        <begin position="307"/>
        <end position="336"/>
    </location>
</feature>
<dbReference type="AlphaFoldDB" id="A0A0R1GTZ4"/>
<feature type="transmembrane region" description="Helical" evidence="5">
    <location>
        <begin position="208"/>
        <end position="227"/>
    </location>
</feature>
<feature type="transmembrane region" description="Helical" evidence="5">
    <location>
        <begin position="383"/>
        <end position="406"/>
    </location>
</feature>
<dbReference type="GO" id="GO:0016020">
    <property type="term" value="C:membrane"/>
    <property type="evidence" value="ECO:0007669"/>
    <property type="project" value="UniProtKB-SubCell"/>
</dbReference>